<keyword evidence="3" id="KW-0547">Nucleotide-binding</keyword>
<organism evidence="11 12">
    <name type="scientific">Sphagnum jensenii</name>
    <dbReference type="NCBI Taxonomy" id="128206"/>
    <lineage>
        <taxon>Eukaryota</taxon>
        <taxon>Viridiplantae</taxon>
        <taxon>Streptophyta</taxon>
        <taxon>Embryophyta</taxon>
        <taxon>Bryophyta</taxon>
        <taxon>Sphagnophytina</taxon>
        <taxon>Sphagnopsida</taxon>
        <taxon>Sphagnales</taxon>
        <taxon>Sphagnaceae</taxon>
        <taxon>Sphagnum</taxon>
    </lineage>
</organism>
<dbReference type="Pfam" id="PF00271">
    <property type="entry name" value="Helicase_C"/>
    <property type="match status" value="1"/>
</dbReference>
<dbReference type="Gene3D" id="1.10.3380.30">
    <property type="match status" value="2"/>
</dbReference>
<dbReference type="SMART" id="SM00487">
    <property type="entry name" value="DEXDc"/>
    <property type="match status" value="1"/>
</dbReference>
<dbReference type="InterPro" id="IPR050699">
    <property type="entry name" value="RNA-DNA_Helicase"/>
</dbReference>
<dbReference type="PIRSF" id="PIRSF005198">
    <property type="entry name" value="Antiviral_helicase_SKI2"/>
    <property type="match status" value="1"/>
</dbReference>
<dbReference type="CDD" id="cd18795">
    <property type="entry name" value="SF2_C_Ski2"/>
    <property type="match status" value="1"/>
</dbReference>
<evidence type="ECO:0000313" key="12">
    <source>
        <dbReference type="Proteomes" id="UP001497444"/>
    </source>
</evidence>
<accession>A0ABP0X1Q8</accession>
<evidence type="ECO:0000313" key="11">
    <source>
        <dbReference type="EMBL" id="CAK9271600.1"/>
    </source>
</evidence>
<evidence type="ECO:0000256" key="7">
    <source>
        <dbReference type="ARBA" id="ARBA00022884"/>
    </source>
</evidence>
<dbReference type="InterPro" id="IPR012961">
    <property type="entry name" value="Ski2/MTR4_C"/>
</dbReference>
<dbReference type="InterPro" id="IPR001650">
    <property type="entry name" value="Helicase_C-like"/>
</dbReference>
<dbReference type="SMART" id="SM01142">
    <property type="entry name" value="DSHCT"/>
    <property type="match status" value="1"/>
</dbReference>
<dbReference type="InterPro" id="IPR027417">
    <property type="entry name" value="P-loop_NTPase"/>
</dbReference>
<sequence length="1429" mass="158089">MQESWWRGILRSFETTEVRVVDDRMHETWCEARNGVSSRHAKISLVRILWILCLIHAGGDYPFKVVMNGYSGHLSVVPLPSVCKETPYDKLPQLVLPPPFPPETPDSVLRDVENEYLTPSLDEDASDVAKCGKMWDFDWFGEGEKQLQPMLSRFAVVPVWEPPYRRGKKPGEDIGGSSIAEWIPDFEEVETEYANLKAQNSSSILRKPGAPEDFLRGSTNNRPFNPGGIDPPHSSSKVILEGALNGDWFCEVLEGGPLQTVPPGFKHGIDFGSVEVCKFDLTLFNLISGCMIKQDGGLLRFDELFKKAWEQSSESEESDDAEDGGLDLRLLIGMGSYLISKEASIVFSDGFEHGQTPAAQDMALEEALGDLKAAVLSATEDLRKQAKHQEVWAVMEGVEGIASNFLNLVPDMALTFPFELDTFQKEAIYHLERNESVFVAAHTSAGKTVVAEYAFALAAKHCTRAIYTSPIKTISNQKYRDFSEKFDVGLLTGDVSLRPEASCLIMTTEILRSMLYKGADIVRDMEWVIFDEVHYVNDIERGVVWEEVIIMLPPHVNLVLLSATVPNTFEFADWIGRTKHKKIYVTGTRRRPVPLEHCLYYGGELYKICDQQTFLPQGMKEAREAHNAKTTKIGTGSGPGQGGGGGGGQGRGGGRGGGGGSQGRGGGRGGGGGQKGPTSKQQARAVIQVAQRGNSGGWRSETSQWYSFVNRLLKKGLLPVVVFCFSKNRCDQSVDSLTAADLTSGSEKSAIRVFCDRAFSRLKGSDRRLPQVLRVEDLLKRGIGVHHAGLLPIVKEVVEMLFCRGVIKVLFSTETFAMGVNAPARTVAFHGLRKHDGKSFRQLLPGEYTQMAGRAGRRGLDKVGTVVVMCWDDIPEEGDLRRLLTGNPTKLESQFRLTYSMILNLLRVEDLKVEDMLKRSFAEFHAQRALPEQQRQLLEREGALSKMNVKIDCILGEPTIEEYYNVALEAEKLGDRIQEAVMQSRAAQQSLVPGRVVVVKTPIVPVPTLGVVVRGATGLNKTTVVVALHRAPIPTTAGKHAEKSAEPKASNSVAQEGYFITRKGNRDMDDDYMVTSGGKGKGRGVMKITLPHYGTVGGVGFVAMEVDSQGFLIMCKAKIRVDSVRLLEEASSAAFSSVIQQLLELEQEHPGQDPPALDAIKDLKLNDLEIVEQYRRRQSLLEVMAQNKCHRCPKLQEHYTLMRNQQQLKERVKQLKYELSDAALQQMPDFQQRIEVLQHVGYIDTDLVVQLKGRVACEINSSDELIATECLFDNQLDHLSPAEAVALLSALVFQQKEASKPLLTPRLAEAKDRLHNTALRLGEVQASFGLPINPEDYASDTLKFGLVEVVYEWAKGTPFADICELTDVPEGSIVRTIVRLDETCRELRNAARIMGDSTLLKKMEDASNAIKRDIVFAASLYVSSSLPTV</sequence>
<evidence type="ECO:0000256" key="6">
    <source>
        <dbReference type="ARBA" id="ARBA00022840"/>
    </source>
</evidence>
<dbReference type="SUPFAM" id="SSF52540">
    <property type="entry name" value="P-loop containing nucleoside triphosphate hydrolases"/>
    <property type="match status" value="1"/>
</dbReference>
<dbReference type="InterPro" id="IPR011545">
    <property type="entry name" value="DEAD/DEAH_box_helicase_dom"/>
</dbReference>
<dbReference type="InterPro" id="IPR040801">
    <property type="entry name" value="Ski2_N"/>
</dbReference>
<dbReference type="PANTHER" id="PTHR12131:SF24">
    <property type="entry name" value="DEXH-BOX ATP-DEPENDENT RNA HELICASE DEXH11"/>
    <property type="match status" value="1"/>
</dbReference>
<dbReference type="PROSITE" id="PS51192">
    <property type="entry name" value="HELICASE_ATP_BIND_1"/>
    <property type="match status" value="1"/>
</dbReference>
<evidence type="ECO:0000259" key="10">
    <source>
        <dbReference type="PROSITE" id="PS51194"/>
    </source>
</evidence>
<evidence type="ECO:0000256" key="3">
    <source>
        <dbReference type="ARBA" id="ARBA00022741"/>
    </source>
</evidence>
<evidence type="ECO:0000256" key="5">
    <source>
        <dbReference type="ARBA" id="ARBA00022806"/>
    </source>
</evidence>
<dbReference type="Pfam" id="PF17911">
    <property type="entry name" value="Ski2_N"/>
    <property type="match status" value="1"/>
</dbReference>
<dbReference type="InterPro" id="IPR016438">
    <property type="entry name" value="SKI2-like"/>
</dbReference>
<protein>
    <submittedName>
        <fullName evidence="11">Uncharacterized protein</fullName>
    </submittedName>
</protein>
<keyword evidence="12" id="KW-1185">Reference proteome</keyword>
<keyword evidence="6" id="KW-0067">ATP-binding</keyword>
<proteinExistence type="predicted"/>
<feature type="region of interest" description="Disordered" evidence="8">
    <location>
        <begin position="620"/>
        <end position="684"/>
    </location>
</feature>
<gene>
    <name evidence="11" type="ORF">CSSPJE1EN1_LOCUS17078</name>
</gene>
<dbReference type="Pfam" id="PF08148">
    <property type="entry name" value="DSHCT"/>
    <property type="match status" value="1"/>
</dbReference>
<feature type="domain" description="Helicase C-terminal" evidence="10">
    <location>
        <begin position="712"/>
        <end position="906"/>
    </location>
</feature>
<name>A0ABP0X1Q8_9BRYO</name>
<feature type="compositionally biased region" description="Gly residues" evidence="8">
    <location>
        <begin position="635"/>
        <end position="675"/>
    </location>
</feature>
<keyword evidence="5" id="KW-0347">Helicase</keyword>
<evidence type="ECO:0000256" key="8">
    <source>
        <dbReference type="SAM" id="MobiDB-lite"/>
    </source>
</evidence>
<keyword evidence="4" id="KW-0378">Hydrolase</keyword>
<dbReference type="SMART" id="SM00490">
    <property type="entry name" value="HELICc"/>
    <property type="match status" value="1"/>
</dbReference>
<dbReference type="InterPro" id="IPR025696">
    <property type="entry name" value="Beta-barrel_MTR4"/>
</dbReference>
<dbReference type="PROSITE" id="PS51194">
    <property type="entry name" value="HELICASE_CTER"/>
    <property type="match status" value="1"/>
</dbReference>
<dbReference type="Proteomes" id="UP001497444">
    <property type="component" value="Chromosome 4"/>
</dbReference>
<dbReference type="Gene3D" id="3.40.50.300">
    <property type="entry name" value="P-loop containing nucleotide triphosphate hydrolases"/>
    <property type="match status" value="2"/>
</dbReference>
<dbReference type="EMBL" id="OZ020099">
    <property type="protein sequence ID" value="CAK9271600.1"/>
    <property type="molecule type" value="Genomic_DNA"/>
</dbReference>
<dbReference type="Pfam" id="PF13234">
    <property type="entry name" value="MTR4_beta-barrel"/>
    <property type="match status" value="1"/>
</dbReference>
<evidence type="ECO:0000256" key="4">
    <source>
        <dbReference type="ARBA" id="ARBA00022801"/>
    </source>
</evidence>
<keyword evidence="2" id="KW-0963">Cytoplasm</keyword>
<dbReference type="Pfam" id="PF00270">
    <property type="entry name" value="DEAD"/>
    <property type="match status" value="1"/>
</dbReference>
<feature type="domain" description="Helicase ATP-binding" evidence="9">
    <location>
        <begin position="428"/>
        <end position="583"/>
    </location>
</feature>
<reference evidence="11" key="1">
    <citation type="submission" date="2024-02" db="EMBL/GenBank/DDBJ databases">
        <authorList>
            <consortium name="ELIXIR-Norway"/>
            <consortium name="Elixir Norway"/>
        </authorList>
    </citation>
    <scope>NUCLEOTIDE SEQUENCE</scope>
</reference>
<comment type="subcellular location">
    <subcellularLocation>
        <location evidence="1">Cytoplasm</location>
    </subcellularLocation>
</comment>
<dbReference type="PANTHER" id="PTHR12131">
    <property type="entry name" value="ATP-DEPENDENT RNA AND DNA HELICASE"/>
    <property type="match status" value="1"/>
</dbReference>
<evidence type="ECO:0000256" key="1">
    <source>
        <dbReference type="ARBA" id="ARBA00004496"/>
    </source>
</evidence>
<keyword evidence="7" id="KW-0694">RNA-binding</keyword>
<evidence type="ECO:0000256" key="2">
    <source>
        <dbReference type="ARBA" id="ARBA00022490"/>
    </source>
</evidence>
<dbReference type="InterPro" id="IPR014001">
    <property type="entry name" value="Helicase_ATP-bd"/>
</dbReference>
<evidence type="ECO:0000259" key="9">
    <source>
        <dbReference type="PROSITE" id="PS51192"/>
    </source>
</evidence>
<dbReference type="InterPro" id="IPR048392">
    <property type="entry name" value="MTR4-like_stalk"/>
</dbReference>
<dbReference type="Pfam" id="PF21408">
    <property type="entry name" value="MTR4-like_stalk"/>
    <property type="match status" value="1"/>
</dbReference>